<keyword evidence="3" id="KW-1185">Reference proteome</keyword>
<organism evidence="2 3">
    <name type="scientific">Anaeramoeba flamelloides</name>
    <dbReference type="NCBI Taxonomy" id="1746091"/>
    <lineage>
        <taxon>Eukaryota</taxon>
        <taxon>Metamonada</taxon>
        <taxon>Anaeramoebidae</taxon>
        <taxon>Anaeramoeba</taxon>
    </lineage>
</organism>
<proteinExistence type="predicted"/>
<keyword evidence="1" id="KW-1133">Transmembrane helix</keyword>
<comment type="caution">
    <text evidence="2">The sequence shown here is derived from an EMBL/GenBank/DDBJ whole genome shotgun (WGS) entry which is preliminary data.</text>
</comment>
<evidence type="ECO:0000313" key="3">
    <source>
        <dbReference type="Proteomes" id="UP001150062"/>
    </source>
</evidence>
<accession>A0ABQ8XFA8</accession>
<sequence>MNSDSSSEFDDYLEKFQLNQSKPFELTQSKRQYSRSKLSTFKYSVKYQSKNTPSSSSDSSFSEFLLGWSSTIGINKCQNVHNQILKKNIFDSTSSNSDYLTDPKKSHKPQDVEYHLNTNSSENVQNTKIIQSKNKSTKPIKKNSNLCLNIKKKNQQNITVDILTFKAEHIHSKKKTIITEKPLFTTIPRQKKNMPIENLKKIHRKTKRSMSIGSTRHERYKRDTILNPQAHYVINAVSKAITRLVSRNLKKNHGKIHRRYKIFDESKFPIYIPPEVIILMYIYIERLIKNTEMQYKNPLRLLEKTWRRIIIITLLIAYKRKKIFYCLSFSFSFSFLFCWLNLFQEVNSYLTLLLFFFFFCCNELIIIFDI</sequence>
<protein>
    <submittedName>
        <fullName evidence="2">Uncharacterized protein</fullName>
    </submittedName>
</protein>
<keyword evidence="1" id="KW-0812">Transmembrane</keyword>
<keyword evidence="1" id="KW-0472">Membrane</keyword>
<dbReference type="EMBL" id="JAOAOG010000301">
    <property type="protein sequence ID" value="KAJ6231338.1"/>
    <property type="molecule type" value="Genomic_DNA"/>
</dbReference>
<evidence type="ECO:0000313" key="2">
    <source>
        <dbReference type="EMBL" id="KAJ6231338.1"/>
    </source>
</evidence>
<reference evidence="2" key="1">
    <citation type="submission" date="2022-08" db="EMBL/GenBank/DDBJ databases">
        <title>Novel sulfate-reducing endosymbionts in the free-living metamonad Anaeramoeba.</title>
        <authorList>
            <person name="Jerlstrom-Hultqvist J."/>
            <person name="Cepicka I."/>
            <person name="Gallot-Lavallee L."/>
            <person name="Salas-Leiva D."/>
            <person name="Curtis B.A."/>
            <person name="Zahonova K."/>
            <person name="Pipaliya S."/>
            <person name="Dacks J."/>
            <person name="Roger A.J."/>
        </authorList>
    </citation>
    <scope>NUCLEOTIDE SEQUENCE</scope>
    <source>
        <strain evidence="2">Schooner1</strain>
    </source>
</reference>
<dbReference type="Proteomes" id="UP001150062">
    <property type="component" value="Unassembled WGS sequence"/>
</dbReference>
<gene>
    <name evidence="2" type="ORF">M0813_06067</name>
</gene>
<name>A0ABQ8XFA8_9EUKA</name>
<feature type="transmembrane region" description="Helical" evidence="1">
    <location>
        <begin position="349"/>
        <end position="368"/>
    </location>
</feature>
<feature type="transmembrane region" description="Helical" evidence="1">
    <location>
        <begin position="323"/>
        <end position="343"/>
    </location>
</feature>
<evidence type="ECO:0000256" key="1">
    <source>
        <dbReference type="SAM" id="Phobius"/>
    </source>
</evidence>